<evidence type="ECO:0000313" key="8">
    <source>
        <dbReference type="EMBL" id="ACO12968.1"/>
    </source>
</evidence>
<dbReference type="GO" id="GO:0019773">
    <property type="term" value="C:proteasome core complex, alpha-subunit complex"/>
    <property type="evidence" value="ECO:0007669"/>
    <property type="project" value="UniProtKB-UniRule"/>
</dbReference>
<dbReference type="PROSITE" id="PS00388">
    <property type="entry name" value="PROTEASOME_ALPHA_1"/>
    <property type="match status" value="1"/>
</dbReference>
<dbReference type="PANTHER" id="PTHR11599">
    <property type="entry name" value="PROTEASOME SUBUNIT ALPHA/BETA"/>
    <property type="match status" value="1"/>
</dbReference>
<evidence type="ECO:0000256" key="6">
    <source>
        <dbReference type="RuleBase" id="RU000551"/>
    </source>
</evidence>
<comment type="similarity">
    <text evidence="5 6">Belongs to the peptidase T1A family.</text>
</comment>
<gene>
    <name evidence="8" type="primary">PSA3</name>
    <name evidence="10" type="synonym">PSMA3</name>
</gene>
<evidence type="ECO:0000256" key="5">
    <source>
        <dbReference type="PROSITE-ProRule" id="PRU00808"/>
    </source>
</evidence>
<evidence type="ECO:0000313" key="10">
    <source>
        <dbReference type="EMBL" id="CDW43336.1"/>
    </source>
</evidence>
<sequence>MTSMGTGYDLYTSQFSPDGRVFQVEYANKAVSSSGTAIGLRGKDGVVFAAEKIIKSKLYEPSSNPRIFDVNRQIGCVVTGLYSDCRTLADYAGREANDFLSQYGKGVPVKYLTERVGDYMHLYTLYSSHRPFGANVMLGSYDEIQGPQLYSIDPSGVSYGYWGCAAGKAKEAAKTEIEKIPFKEMTCKELIREAAKIIYVVHDEVKDKLFELELSWVSKNTEGRHRRVPKDVHEDAEKYARQAIEELSDSEDDDMS</sequence>
<dbReference type="GO" id="GO:0006511">
    <property type="term" value="P:ubiquitin-dependent protein catabolic process"/>
    <property type="evidence" value="ECO:0007669"/>
    <property type="project" value="InterPro"/>
</dbReference>
<proteinExistence type="evidence at transcript level"/>
<evidence type="ECO:0000259" key="7">
    <source>
        <dbReference type="PROSITE" id="PS00388"/>
    </source>
</evidence>
<dbReference type="InterPro" id="IPR050115">
    <property type="entry name" value="Proteasome_alpha"/>
</dbReference>
<keyword evidence="3 5" id="KW-0647">Proteasome</keyword>
<dbReference type="Gene3D" id="3.60.20.10">
    <property type="entry name" value="Glutamine Phosphoribosylpyrophosphate, subunit 1, domain 1"/>
    <property type="match status" value="1"/>
</dbReference>
<reference evidence="8" key="1">
    <citation type="submission" date="2009-06" db="EMBL/GenBank/DDBJ databases">
        <title>Lepeophtheirus salmonis ESTs and full-length cDNAs.</title>
        <authorList>
            <person name="Yasuike M."/>
            <person name="von Schalburg K."/>
            <person name="Cooper G."/>
            <person name="Leong J."/>
            <person name="Jones S.R.M."/>
            <person name="Koop B.F."/>
        </authorList>
    </citation>
    <scope>NUCLEOTIDE SEQUENCE</scope>
    <source>
        <strain evidence="8">Pacific form</strain>
        <tissue evidence="8">Whole</tissue>
    </source>
</reference>
<dbReference type="Pfam" id="PF10584">
    <property type="entry name" value="Proteasome_A_N"/>
    <property type="match status" value="1"/>
</dbReference>
<keyword evidence="4 6" id="KW-0539">Nucleus</keyword>
<dbReference type="InterPro" id="IPR023332">
    <property type="entry name" value="Proteasome_alpha-type"/>
</dbReference>
<reference evidence="9" key="2">
    <citation type="submission" date="2010-03" db="EMBL/GenBank/DDBJ databases">
        <title>Atlantic Lepeophtheirus salmonis ESTs and full-length cDNAs.</title>
        <authorList>
            <person name="Yasuike M."/>
            <person name="von Schalburg K."/>
            <person name="Cooper G."/>
            <person name="Leong J."/>
            <person name="Nilsen F."/>
            <person name="Jones S.R.M."/>
            <person name="Koop B.F."/>
        </authorList>
    </citation>
    <scope>NUCLEOTIDE SEQUENCE</scope>
    <source>
        <strain evidence="9">Atlantic form</strain>
        <tissue evidence="9">Mixed tissue</tissue>
    </source>
</reference>
<dbReference type="OrthoDB" id="40134at2759"/>
<evidence type="ECO:0000313" key="9">
    <source>
        <dbReference type="EMBL" id="ADD37951.1"/>
    </source>
</evidence>
<dbReference type="InterPro" id="IPR000426">
    <property type="entry name" value="Proteasome_asu_N"/>
</dbReference>
<dbReference type="InterPro" id="IPR029055">
    <property type="entry name" value="Ntn_hydrolases_N"/>
</dbReference>
<feature type="domain" description="Proteasome alpha-type subunits" evidence="7">
    <location>
        <begin position="8"/>
        <end position="30"/>
    </location>
</feature>
<evidence type="ECO:0000256" key="2">
    <source>
        <dbReference type="ARBA" id="ARBA00022490"/>
    </source>
</evidence>
<dbReference type="GO" id="GO:0005634">
    <property type="term" value="C:nucleus"/>
    <property type="evidence" value="ECO:0007669"/>
    <property type="project" value="UniProtKB-SubCell"/>
</dbReference>
<evidence type="ECO:0000256" key="1">
    <source>
        <dbReference type="ARBA" id="ARBA00002000"/>
    </source>
</evidence>
<dbReference type="FunFam" id="3.60.20.10:FF:000007">
    <property type="entry name" value="Proteasome subunit alpha type"/>
    <property type="match status" value="1"/>
</dbReference>
<dbReference type="EMBL" id="HACA01025975">
    <property type="protein sequence ID" value="CDW43336.1"/>
    <property type="molecule type" value="Transcribed_RNA"/>
</dbReference>
<evidence type="ECO:0000256" key="3">
    <source>
        <dbReference type="ARBA" id="ARBA00022942"/>
    </source>
</evidence>
<name>C1BVB5_LEPSM</name>
<dbReference type="GO" id="GO:0005737">
    <property type="term" value="C:cytoplasm"/>
    <property type="evidence" value="ECO:0007669"/>
    <property type="project" value="UniProtKB-SubCell"/>
</dbReference>
<evidence type="ECO:0000256" key="4">
    <source>
        <dbReference type="ARBA" id="ARBA00023242"/>
    </source>
</evidence>
<reference evidence="10" key="3">
    <citation type="submission" date="2014-05" db="EMBL/GenBank/DDBJ databases">
        <authorList>
            <person name="Chronopoulou M."/>
        </authorList>
    </citation>
    <scope>NUCLEOTIDE SEQUENCE</scope>
    <source>
        <tissue evidence="10">Whole organism</tissue>
    </source>
</reference>
<dbReference type="PROSITE" id="PS51475">
    <property type="entry name" value="PROTEASOME_ALPHA_2"/>
    <property type="match status" value="1"/>
</dbReference>
<keyword evidence="2 6" id="KW-0963">Cytoplasm</keyword>
<dbReference type="InterPro" id="IPR001353">
    <property type="entry name" value="Proteasome_sua/b"/>
</dbReference>
<dbReference type="AlphaFoldDB" id="C1BVB5"/>
<dbReference type="EMBL" id="BT078544">
    <property type="protein sequence ID" value="ACO12968.1"/>
    <property type="molecule type" value="mRNA"/>
</dbReference>
<accession>C1BVB5</accession>
<organism evidence="8">
    <name type="scientific">Lepeophtheirus salmonis</name>
    <name type="common">Salmon louse</name>
    <name type="synonym">Caligus salmonis</name>
    <dbReference type="NCBI Taxonomy" id="72036"/>
    <lineage>
        <taxon>Eukaryota</taxon>
        <taxon>Metazoa</taxon>
        <taxon>Ecdysozoa</taxon>
        <taxon>Arthropoda</taxon>
        <taxon>Crustacea</taxon>
        <taxon>Multicrustacea</taxon>
        <taxon>Hexanauplia</taxon>
        <taxon>Copepoda</taxon>
        <taxon>Siphonostomatoida</taxon>
        <taxon>Caligidae</taxon>
        <taxon>Lepeophtheirus</taxon>
    </lineage>
</organism>
<comment type="subcellular location">
    <subcellularLocation>
        <location evidence="6">Cytoplasm</location>
    </subcellularLocation>
    <subcellularLocation>
        <location evidence="6">Nucleus</location>
    </subcellularLocation>
</comment>
<comment type="function">
    <text evidence="1">The proteasome is a multicatalytic proteinase complex which is characterized by its ability to cleave peptides with Arg, Phe, Tyr, Leu, and Glu adjacent to the leaving group at neutral or slightly basic pH. The proteasome has an ATP-dependent proteolytic activity.</text>
</comment>
<dbReference type="EMBL" id="BT121021">
    <property type="protein sequence ID" value="ADD37951.1"/>
    <property type="molecule type" value="mRNA"/>
</dbReference>
<dbReference type="EMBL" id="BT120794">
    <property type="protein sequence ID" value="ADD24434.1"/>
    <property type="molecule type" value="mRNA"/>
</dbReference>
<dbReference type="CDD" id="cd03751">
    <property type="entry name" value="proteasome_alpha_type_3"/>
    <property type="match status" value="1"/>
</dbReference>
<comment type="subunit">
    <text evidence="6">The 20S proteasome core is composed of 28 subunits that are arranged in four stacked rings, resulting in a barrel-shaped structure. The two end rings are each formed by seven alpha subunits, and the two central rings are each formed by seven beta subunits.</text>
</comment>
<dbReference type="Pfam" id="PF00227">
    <property type="entry name" value="Proteasome"/>
    <property type="match status" value="1"/>
</dbReference>
<protein>
    <recommendedName>
        <fullName evidence="6">Proteasome subunit alpha type</fullName>
    </recommendedName>
</protein>
<dbReference type="SUPFAM" id="SSF56235">
    <property type="entry name" value="N-terminal nucleophile aminohydrolases (Ntn hydrolases)"/>
    <property type="match status" value="1"/>
</dbReference>
<dbReference type="SMART" id="SM00948">
    <property type="entry name" value="Proteasome_A_N"/>
    <property type="match status" value="1"/>
</dbReference>